<organism evidence="1 4">
    <name type="scientific">Myxococcus fulvus</name>
    <dbReference type="NCBI Taxonomy" id="33"/>
    <lineage>
        <taxon>Bacteria</taxon>
        <taxon>Pseudomonadati</taxon>
        <taxon>Myxococcota</taxon>
        <taxon>Myxococcia</taxon>
        <taxon>Myxococcales</taxon>
        <taxon>Cystobacterineae</taxon>
        <taxon>Myxococcaceae</taxon>
        <taxon>Myxococcus</taxon>
    </lineage>
</organism>
<accession>A0A511SVY4</accession>
<dbReference type="EMBL" id="BJXR01000014">
    <property type="protein sequence ID" value="GEN06064.1"/>
    <property type="molecule type" value="Genomic_DNA"/>
</dbReference>
<gene>
    <name evidence="1" type="ORF">MFU01_11010</name>
    <name evidence="2" type="ORF">SAMN05443572_102823</name>
</gene>
<proteinExistence type="predicted"/>
<comment type="caution">
    <text evidence="1">The sequence shown here is derived from an EMBL/GenBank/DDBJ whole genome shotgun (WGS) entry which is preliminary data.</text>
</comment>
<evidence type="ECO:0000313" key="2">
    <source>
        <dbReference type="EMBL" id="SET59666.1"/>
    </source>
</evidence>
<reference evidence="2 3" key="1">
    <citation type="submission" date="2016-10" db="EMBL/GenBank/DDBJ databases">
        <authorList>
            <person name="Varghese N."/>
            <person name="Submissions S."/>
        </authorList>
    </citation>
    <scope>NUCLEOTIDE SEQUENCE [LARGE SCALE GENOMIC DNA]</scope>
    <source>
        <strain evidence="2 3">DSM 16525</strain>
    </source>
</reference>
<dbReference type="Proteomes" id="UP000321514">
    <property type="component" value="Unassembled WGS sequence"/>
</dbReference>
<dbReference type="EMBL" id="FOIB01000002">
    <property type="protein sequence ID" value="SET59666.1"/>
    <property type="molecule type" value="Genomic_DNA"/>
</dbReference>
<evidence type="ECO:0000313" key="3">
    <source>
        <dbReference type="Proteomes" id="UP000183760"/>
    </source>
</evidence>
<evidence type="ECO:0000313" key="1">
    <source>
        <dbReference type="EMBL" id="GEN06064.1"/>
    </source>
</evidence>
<dbReference type="RefSeq" id="WP_046715956.1">
    <property type="nucleotide sequence ID" value="NZ_BJXR01000014.1"/>
</dbReference>
<evidence type="ECO:0000313" key="4">
    <source>
        <dbReference type="Proteomes" id="UP000321514"/>
    </source>
</evidence>
<reference evidence="1 4" key="2">
    <citation type="submission" date="2019-07" db="EMBL/GenBank/DDBJ databases">
        <title>Whole genome shotgun sequence of Myxococcus fulvus NBRC 100333.</title>
        <authorList>
            <person name="Hosoyama A."/>
            <person name="Uohara A."/>
            <person name="Ohji S."/>
            <person name="Ichikawa N."/>
        </authorList>
    </citation>
    <scope>NUCLEOTIDE SEQUENCE [LARGE SCALE GENOMIC DNA]</scope>
    <source>
        <strain evidence="1 4">NBRC 100333</strain>
    </source>
</reference>
<keyword evidence="3" id="KW-1185">Reference proteome</keyword>
<protein>
    <submittedName>
        <fullName evidence="1">Uncharacterized protein</fullName>
    </submittedName>
</protein>
<dbReference type="AlphaFoldDB" id="A0A511SVY4"/>
<name>A0A511SVY4_MYXFU</name>
<dbReference type="OrthoDB" id="5519513at2"/>
<dbReference type="Proteomes" id="UP000183760">
    <property type="component" value="Unassembled WGS sequence"/>
</dbReference>
<sequence>MWIETIIMPREEREPRPAPPPRDRRAALLAAGEESRALRDDVMRFLSANHLLGAVKWMSEPGFLPLITLHCTERALEKLRSAAEFVVGRASPVDAYQPLTSTEPELSSEPVPMAASAFARYS</sequence>